<dbReference type="PANTHER" id="PTHR12128">
    <property type="entry name" value="DIHYDRODIPICOLINATE SYNTHASE"/>
    <property type="match status" value="1"/>
</dbReference>
<dbReference type="InterPro" id="IPR013785">
    <property type="entry name" value="Aldolase_TIM"/>
</dbReference>
<dbReference type="PANTHER" id="PTHR12128:SF68">
    <property type="entry name" value="DIHYDRODIPICOLINATE SYNTHETASE"/>
    <property type="match status" value="1"/>
</dbReference>
<sequence>MTFNNSFVIPKGIFTPIPTYFKDDGSYSLDLETQVKHAKMLYESGINGLVVSGSMGEASNMTMKERCSVLKAIREAIPDSNFKLIAGMPPSNYSDIIEESQIASDLGANFIIVLVPGYFGTKLVTQQGIIDYFKIVADGSSLPIMIYNYPGVVNGVDIEVSTFEELAKHPFIVGVKLTHFNLDTYTLLGKNPILSANNFTPFTGLGQVLVPALSVNIKGAIDGLSGIFPKTMLKLLKLYESGKFEQAADLQYLVTRANMMIGEFNVYGVKYTLKQIYDLGDCITGRPPLSTNIDTEKYKKYQNDIDLLLKYENSL</sequence>
<reference evidence="4 5" key="1">
    <citation type="journal article" date="2007" name="Nat. Biotechnol.">
        <title>Genome sequence of the lignocellulose-bioconverting and xylose-fermenting yeast Pichia stipitis.</title>
        <authorList>
            <person name="Jeffries T.W."/>
            <person name="Grigoriev I.V."/>
            <person name="Grimwood J."/>
            <person name="Laplaza J.M."/>
            <person name="Aerts A."/>
            <person name="Salamov A."/>
            <person name="Schmutz J."/>
            <person name="Lindquist E."/>
            <person name="Dehal P."/>
            <person name="Shapiro H."/>
            <person name="Jin Y.S."/>
            <person name="Passoth V."/>
            <person name="Richardson P.M."/>
        </authorList>
    </citation>
    <scope>NUCLEOTIDE SEQUENCE [LARGE SCALE GENOMIC DNA]</scope>
    <source>
        <strain evidence="5">ATCC 58785 / CBS 6054 / NBRC 10063 / NRRL Y-11545</strain>
    </source>
</reference>
<keyword evidence="5" id="KW-1185">Reference proteome</keyword>
<dbReference type="PRINTS" id="PR00146">
    <property type="entry name" value="DHPICSNTHASE"/>
</dbReference>
<evidence type="ECO:0000313" key="4">
    <source>
        <dbReference type="EMBL" id="ABN65879.2"/>
    </source>
</evidence>
<feature type="active site" description="Schiff-base intermediate with substrate" evidence="2">
    <location>
        <position position="176"/>
    </location>
</feature>
<dbReference type="Gene3D" id="3.20.20.70">
    <property type="entry name" value="Aldolase class I"/>
    <property type="match status" value="1"/>
</dbReference>
<keyword evidence="1" id="KW-0456">Lyase</keyword>
<dbReference type="HOGENOM" id="CLU_049343_0_0_1"/>
<dbReference type="AlphaFoldDB" id="A3LSD2"/>
<dbReference type="InterPro" id="IPR002220">
    <property type="entry name" value="DapA-like"/>
</dbReference>
<evidence type="ECO:0000256" key="1">
    <source>
        <dbReference type="PIRNR" id="PIRNR001365"/>
    </source>
</evidence>
<feature type="active site" description="Proton donor/acceptor" evidence="2">
    <location>
        <position position="147"/>
    </location>
</feature>
<dbReference type="CDD" id="cd00408">
    <property type="entry name" value="DHDPS-like"/>
    <property type="match status" value="1"/>
</dbReference>
<dbReference type="OrthoDB" id="191315at2759"/>
<dbReference type="OMA" id="WRINEAF"/>
<feature type="binding site" evidence="3">
    <location>
        <position position="221"/>
    </location>
    <ligand>
        <name>pyruvate</name>
        <dbReference type="ChEBI" id="CHEBI:15361"/>
    </ligand>
</feature>
<organism evidence="4 5">
    <name type="scientific">Scheffersomyces stipitis (strain ATCC 58785 / CBS 6054 / NBRC 10063 / NRRL Y-11545)</name>
    <name type="common">Yeast</name>
    <name type="synonym">Pichia stipitis</name>
    <dbReference type="NCBI Taxonomy" id="322104"/>
    <lineage>
        <taxon>Eukaryota</taxon>
        <taxon>Fungi</taxon>
        <taxon>Dikarya</taxon>
        <taxon>Ascomycota</taxon>
        <taxon>Saccharomycotina</taxon>
        <taxon>Pichiomycetes</taxon>
        <taxon>Debaryomycetaceae</taxon>
        <taxon>Scheffersomyces</taxon>
    </lineage>
</organism>
<evidence type="ECO:0000256" key="3">
    <source>
        <dbReference type="PIRSR" id="PIRSR001365-2"/>
    </source>
</evidence>
<evidence type="ECO:0000256" key="2">
    <source>
        <dbReference type="PIRSR" id="PIRSR001365-1"/>
    </source>
</evidence>
<dbReference type="RefSeq" id="XP_001383908.2">
    <property type="nucleotide sequence ID" value="XM_001383871.1"/>
</dbReference>
<dbReference type="SUPFAM" id="SSF51569">
    <property type="entry name" value="Aldolase"/>
    <property type="match status" value="1"/>
</dbReference>
<dbReference type="Proteomes" id="UP000002258">
    <property type="component" value="Chromosome 3"/>
</dbReference>
<protein>
    <submittedName>
        <fullName evidence="4">Dihydrodipicolinate synthase</fullName>
    </submittedName>
</protein>
<dbReference type="STRING" id="322104.A3LSD2"/>
<dbReference type="EMBL" id="CP000497">
    <property type="protein sequence ID" value="ABN65879.2"/>
    <property type="molecule type" value="Genomic_DNA"/>
</dbReference>
<dbReference type="SMART" id="SM01130">
    <property type="entry name" value="DHDPS"/>
    <property type="match status" value="1"/>
</dbReference>
<gene>
    <name evidence="4" type="ORF">PICST_57832</name>
</gene>
<dbReference type="InParanoid" id="A3LSD2"/>
<proteinExistence type="inferred from homology"/>
<dbReference type="eggNOG" id="ENOG502QWNS">
    <property type="taxonomic scope" value="Eukaryota"/>
</dbReference>
<comment type="similarity">
    <text evidence="1">Belongs to the DapA family.</text>
</comment>
<dbReference type="GeneID" id="4838037"/>
<accession>A3LSD2</accession>
<dbReference type="Pfam" id="PF00701">
    <property type="entry name" value="DHDPS"/>
    <property type="match status" value="1"/>
</dbReference>
<dbReference type="KEGG" id="pic:PICST_57832"/>
<evidence type="ECO:0000313" key="5">
    <source>
        <dbReference type="Proteomes" id="UP000002258"/>
    </source>
</evidence>
<name>A3LSD2_PICST</name>
<dbReference type="GO" id="GO:0008840">
    <property type="term" value="F:4-hydroxy-tetrahydrodipicolinate synthase activity"/>
    <property type="evidence" value="ECO:0007669"/>
    <property type="project" value="TreeGrafter"/>
</dbReference>
<dbReference type="PIRSF" id="PIRSF001365">
    <property type="entry name" value="DHDPS"/>
    <property type="match status" value="1"/>
</dbReference>